<proteinExistence type="inferred from homology"/>
<dbReference type="InterPro" id="IPR051258">
    <property type="entry name" value="Diverse_Substrate_Transporter"/>
</dbReference>
<feature type="transmembrane region" description="Helical" evidence="7">
    <location>
        <begin position="21"/>
        <end position="42"/>
    </location>
</feature>
<dbReference type="SUPFAM" id="SSF103481">
    <property type="entry name" value="Multidrug resistance efflux transporter EmrE"/>
    <property type="match status" value="2"/>
</dbReference>
<keyword evidence="6 7" id="KW-0472">Membrane</keyword>
<feature type="transmembrane region" description="Helical" evidence="7">
    <location>
        <begin position="115"/>
        <end position="135"/>
    </location>
</feature>
<feature type="transmembrane region" description="Helical" evidence="7">
    <location>
        <begin position="270"/>
        <end position="288"/>
    </location>
</feature>
<dbReference type="OrthoDB" id="2896277at2"/>
<feature type="transmembrane region" description="Helical" evidence="7">
    <location>
        <begin position="54"/>
        <end position="74"/>
    </location>
</feature>
<accession>A0A1R1QFD8</accession>
<feature type="transmembrane region" description="Helical" evidence="7">
    <location>
        <begin position="294"/>
        <end position="312"/>
    </location>
</feature>
<name>A0A1R1S3I1_9BACI</name>
<evidence type="ECO:0000256" key="2">
    <source>
        <dbReference type="ARBA" id="ARBA00007362"/>
    </source>
</evidence>
<organism evidence="9 10">
    <name type="scientific">Bacillus swezeyi</name>
    <dbReference type="NCBI Taxonomy" id="1925020"/>
    <lineage>
        <taxon>Bacteria</taxon>
        <taxon>Bacillati</taxon>
        <taxon>Bacillota</taxon>
        <taxon>Bacilli</taxon>
        <taxon>Bacillales</taxon>
        <taxon>Bacillaceae</taxon>
        <taxon>Bacillus</taxon>
    </lineage>
</organism>
<evidence type="ECO:0000313" key="10">
    <source>
        <dbReference type="Proteomes" id="UP000187367"/>
    </source>
</evidence>
<keyword evidence="3" id="KW-1003">Cell membrane</keyword>
<comment type="caution">
    <text evidence="9">The sequence shown here is derived from an EMBL/GenBank/DDBJ whole genome shotgun (WGS) entry which is preliminary data.</text>
</comment>
<sequence length="317" mass="35027">MKRAEKSIVEQSEDLRGSLHVAAGLFFMVFGTMCFASKSIFVKWAYEQGAAPEAVLLFRQLIAAPMFWLIYMVYRSKLPAKPKHKDVIKACMAGLLCFFLSPLFDFIGLHHVSAIVERMLVMSYPIFVLIISVVWKKQMMPIRDLIAILLVIGGLFFAVGGWDAQAVKANMAGAALIILSAIFYAVYLVVSGQLVHQIGGIRMNAYGMSAASLAMAGYTGVQAAGEQPVNLVSYHPSMYGLFIMIAVVTTVIPFVFMLEGIKRLGAERGAFISMAGPVLTIFFGVLFLNERLSSIQWLGCFIVLLVISLLEYRKLKR</sequence>
<accession>A0A1R1S3I1</accession>
<dbReference type="AlphaFoldDB" id="A0A1R1S3I1"/>
<evidence type="ECO:0000256" key="7">
    <source>
        <dbReference type="SAM" id="Phobius"/>
    </source>
</evidence>
<reference evidence="9 10" key="1">
    <citation type="submission" date="2017-01" db="EMBL/GenBank/DDBJ databases">
        <title>Bacillus phylogenomics.</title>
        <authorList>
            <person name="Dunlap C."/>
        </authorList>
    </citation>
    <scope>NUCLEOTIDE SEQUENCE [LARGE SCALE GENOMIC DNA]</scope>
    <source>
        <strain evidence="9 10">NRRL B-41282</strain>
    </source>
</reference>
<feature type="transmembrane region" description="Helical" evidence="7">
    <location>
        <begin position="86"/>
        <end position="109"/>
    </location>
</feature>
<comment type="subcellular location">
    <subcellularLocation>
        <location evidence="1">Cell membrane</location>
        <topology evidence="1">Multi-pass membrane protein</topology>
    </subcellularLocation>
</comment>
<dbReference type="PANTHER" id="PTHR42920">
    <property type="entry name" value="OS03G0707200 PROTEIN-RELATED"/>
    <property type="match status" value="1"/>
</dbReference>
<gene>
    <name evidence="9" type="ORF">BW143_16245</name>
</gene>
<evidence type="ECO:0000313" key="9">
    <source>
        <dbReference type="EMBL" id="OMI02300.1"/>
    </source>
</evidence>
<dbReference type="GeneID" id="92788095"/>
<feature type="transmembrane region" description="Helical" evidence="7">
    <location>
        <begin position="142"/>
        <end position="162"/>
    </location>
</feature>
<evidence type="ECO:0000256" key="1">
    <source>
        <dbReference type="ARBA" id="ARBA00004651"/>
    </source>
</evidence>
<dbReference type="Pfam" id="PF00892">
    <property type="entry name" value="EamA"/>
    <property type="match status" value="2"/>
</dbReference>
<dbReference type="EMBL" id="MTJL01000032">
    <property type="protein sequence ID" value="OMI02300.1"/>
    <property type="molecule type" value="Genomic_DNA"/>
</dbReference>
<keyword evidence="5 7" id="KW-1133">Transmembrane helix</keyword>
<evidence type="ECO:0000256" key="5">
    <source>
        <dbReference type="ARBA" id="ARBA00022989"/>
    </source>
</evidence>
<evidence type="ECO:0000256" key="4">
    <source>
        <dbReference type="ARBA" id="ARBA00022692"/>
    </source>
</evidence>
<evidence type="ECO:0000259" key="8">
    <source>
        <dbReference type="Pfam" id="PF00892"/>
    </source>
</evidence>
<dbReference type="InterPro" id="IPR037185">
    <property type="entry name" value="EmrE-like"/>
</dbReference>
<keyword evidence="10" id="KW-1185">Reference proteome</keyword>
<dbReference type="Proteomes" id="UP000187367">
    <property type="component" value="Unassembled WGS sequence"/>
</dbReference>
<evidence type="ECO:0000256" key="3">
    <source>
        <dbReference type="ARBA" id="ARBA00022475"/>
    </source>
</evidence>
<dbReference type="InterPro" id="IPR000620">
    <property type="entry name" value="EamA_dom"/>
</dbReference>
<feature type="transmembrane region" description="Helical" evidence="7">
    <location>
        <begin position="237"/>
        <end position="258"/>
    </location>
</feature>
<dbReference type="GO" id="GO:0005886">
    <property type="term" value="C:plasma membrane"/>
    <property type="evidence" value="ECO:0007669"/>
    <property type="project" value="UniProtKB-SubCell"/>
</dbReference>
<evidence type="ECO:0000256" key="6">
    <source>
        <dbReference type="ARBA" id="ARBA00023136"/>
    </source>
</evidence>
<protein>
    <submittedName>
        <fullName evidence="9">EamA family transporter</fullName>
    </submittedName>
</protein>
<dbReference type="RefSeq" id="WP_076758014.1">
    <property type="nucleotide sequence ID" value="NZ_CP133085.1"/>
</dbReference>
<feature type="domain" description="EamA" evidence="8">
    <location>
        <begin position="23"/>
        <end position="158"/>
    </location>
</feature>
<comment type="similarity">
    <text evidence="2">Belongs to the EamA transporter family.</text>
</comment>
<keyword evidence="4 7" id="KW-0812">Transmembrane</keyword>
<feature type="transmembrane region" description="Helical" evidence="7">
    <location>
        <begin position="206"/>
        <end position="225"/>
    </location>
</feature>
<feature type="domain" description="EamA" evidence="8">
    <location>
        <begin position="172"/>
        <end position="310"/>
    </location>
</feature>
<dbReference type="PANTHER" id="PTHR42920:SF5">
    <property type="entry name" value="EAMA DOMAIN-CONTAINING PROTEIN"/>
    <property type="match status" value="1"/>
</dbReference>
<feature type="transmembrane region" description="Helical" evidence="7">
    <location>
        <begin position="174"/>
        <end position="194"/>
    </location>
</feature>